<organism evidence="1 2">
    <name type="scientific">Nostoc edaphicum CCNP1411</name>
    <dbReference type="NCBI Taxonomy" id="1472755"/>
    <lineage>
        <taxon>Bacteria</taxon>
        <taxon>Bacillati</taxon>
        <taxon>Cyanobacteriota</taxon>
        <taxon>Cyanophyceae</taxon>
        <taxon>Nostocales</taxon>
        <taxon>Nostocaceae</taxon>
        <taxon>Nostoc</taxon>
    </lineage>
</organism>
<dbReference type="KEGG" id="ned:HUN01_08890"/>
<proteinExistence type="predicted"/>
<sequence>MWLLSVLCDRPGWAQSGIMKSAEFQVLLAVAGRLALSTEWVNHNT</sequence>
<evidence type="ECO:0008006" key="3">
    <source>
        <dbReference type="Google" id="ProtNLM"/>
    </source>
</evidence>
<reference evidence="2" key="1">
    <citation type="submission" date="2020-06" db="EMBL/GenBank/DDBJ databases">
        <title>Nostoc edaphicum CCNP1411 genome.</title>
        <authorList>
            <person name="Fidor A."/>
            <person name="Grabski M."/>
            <person name="Gawor J."/>
            <person name="Gromadka R."/>
            <person name="Wegrzyn G."/>
            <person name="Mazur-Marzec H."/>
        </authorList>
    </citation>
    <scope>NUCLEOTIDE SEQUENCE [LARGE SCALE GENOMIC DNA]</scope>
    <source>
        <strain evidence="2">CCNP1411</strain>
    </source>
</reference>
<name>A0A7D7LCS8_9NOSO</name>
<gene>
    <name evidence="1" type="ORF">HUN01_08890</name>
</gene>
<evidence type="ECO:0000313" key="1">
    <source>
        <dbReference type="EMBL" id="QMS87691.1"/>
    </source>
</evidence>
<evidence type="ECO:0000313" key="2">
    <source>
        <dbReference type="Proteomes" id="UP000514713"/>
    </source>
</evidence>
<accession>A0A7D7LCS8</accession>
<dbReference type="EMBL" id="CP054698">
    <property type="protein sequence ID" value="QMS87691.1"/>
    <property type="molecule type" value="Genomic_DNA"/>
</dbReference>
<keyword evidence="2" id="KW-1185">Reference proteome</keyword>
<dbReference type="Proteomes" id="UP000514713">
    <property type="component" value="Chromosome"/>
</dbReference>
<dbReference type="AlphaFoldDB" id="A0A7D7LCS8"/>
<protein>
    <recommendedName>
        <fullName evidence="3">Transposase</fullName>
    </recommendedName>
</protein>
<dbReference type="RefSeq" id="WP_181930962.1">
    <property type="nucleotide sequence ID" value="NZ_CP054698.1"/>
</dbReference>